<organism evidence="9 10">
    <name type="scientific">Marivirga aurantiaca</name>
    <dbReference type="NCBI Taxonomy" id="2802615"/>
    <lineage>
        <taxon>Bacteria</taxon>
        <taxon>Pseudomonadati</taxon>
        <taxon>Bacteroidota</taxon>
        <taxon>Cytophagia</taxon>
        <taxon>Cytophagales</taxon>
        <taxon>Marivirgaceae</taxon>
        <taxon>Marivirga</taxon>
    </lineage>
</organism>
<dbReference type="Gene3D" id="2.170.130.10">
    <property type="entry name" value="TonB-dependent receptor, plug domain"/>
    <property type="match status" value="1"/>
</dbReference>
<evidence type="ECO:0000259" key="8">
    <source>
        <dbReference type="Pfam" id="PF07715"/>
    </source>
</evidence>
<gene>
    <name evidence="9" type="ORF">JKA74_00280</name>
</gene>
<keyword evidence="4 7" id="KW-0812">Transmembrane</keyword>
<dbReference type="InterPro" id="IPR037066">
    <property type="entry name" value="Plug_dom_sf"/>
</dbReference>
<evidence type="ECO:0000256" key="5">
    <source>
        <dbReference type="ARBA" id="ARBA00023136"/>
    </source>
</evidence>
<reference evidence="9" key="1">
    <citation type="submission" date="2021-01" db="EMBL/GenBank/DDBJ databases">
        <title>Marivirga aurantiaca sp. nov., isolated from intertidal surface sediments.</title>
        <authorList>
            <person name="Zhang M."/>
        </authorList>
    </citation>
    <scope>NUCLEOTIDE SEQUENCE</scope>
    <source>
        <strain evidence="9">S37H4</strain>
    </source>
</reference>
<dbReference type="Gene3D" id="2.40.170.20">
    <property type="entry name" value="TonB-dependent receptor, beta-barrel domain"/>
    <property type="match status" value="1"/>
</dbReference>
<keyword evidence="5 7" id="KW-0472">Membrane</keyword>
<dbReference type="PANTHER" id="PTHR30069">
    <property type="entry name" value="TONB-DEPENDENT OUTER MEMBRANE RECEPTOR"/>
    <property type="match status" value="1"/>
</dbReference>
<evidence type="ECO:0000256" key="3">
    <source>
        <dbReference type="ARBA" id="ARBA00022452"/>
    </source>
</evidence>
<dbReference type="PROSITE" id="PS52016">
    <property type="entry name" value="TONB_DEPENDENT_REC_3"/>
    <property type="match status" value="1"/>
</dbReference>
<protein>
    <submittedName>
        <fullName evidence="9">TonB-dependent receptor</fullName>
    </submittedName>
</protein>
<dbReference type="Pfam" id="PF13715">
    <property type="entry name" value="CarbopepD_reg_2"/>
    <property type="match status" value="1"/>
</dbReference>
<dbReference type="SUPFAM" id="SSF49464">
    <property type="entry name" value="Carboxypeptidase regulatory domain-like"/>
    <property type="match status" value="1"/>
</dbReference>
<keyword evidence="2 7" id="KW-0813">Transport</keyword>
<evidence type="ECO:0000313" key="10">
    <source>
        <dbReference type="Proteomes" id="UP000611723"/>
    </source>
</evidence>
<comment type="subcellular location">
    <subcellularLocation>
        <location evidence="1 7">Cell outer membrane</location>
        <topology evidence="1 7">Multi-pass membrane protein</topology>
    </subcellularLocation>
</comment>
<proteinExistence type="inferred from homology"/>
<keyword evidence="3 7" id="KW-1134">Transmembrane beta strand</keyword>
<keyword evidence="6 7" id="KW-0998">Cell outer membrane</keyword>
<dbReference type="PANTHER" id="PTHR30069:SF36">
    <property type="entry name" value="BLL6948 PROTEIN"/>
    <property type="match status" value="1"/>
</dbReference>
<evidence type="ECO:0000256" key="6">
    <source>
        <dbReference type="ARBA" id="ARBA00023237"/>
    </source>
</evidence>
<evidence type="ECO:0000256" key="1">
    <source>
        <dbReference type="ARBA" id="ARBA00004571"/>
    </source>
</evidence>
<dbReference type="EMBL" id="JAEQBW010000001">
    <property type="protein sequence ID" value="MBK6263452.1"/>
    <property type="molecule type" value="Genomic_DNA"/>
</dbReference>
<dbReference type="Pfam" id="PF07715">
    <property type="entry name" value="Plug"/>
    <property type="match status" value="1"/>
</dbReference>
<dbReference type="Gene3D" id="2.60.40.1120">
    <property type="entry name" value="Carboxypeptidase-like, regulatory domain"/>
    <property type="match status" value="1"/>
</dbReference>
<dbReference type="InterPro" id="IPR008969">
    <property type="entry name" value="CarboxyPept-like_regulatory"/>
</dbReference>
<dbReference type="SUPFAM" id="SSF56935">
    <property type="entry name" value="Porins"/>
    <property type="match status" value="1"/>
</dbReference>
<feature type="domain" description="TonB-dependent receptor plug" evidence="8">
    <location>
        <begin position="110"/>
        <end position="219"/>
    </location>
</feature>
<dbReference type="InterPro" id="IPR036942">
    <property type="entry name" value="Beta-barrel_TonB_sf"/>
</dbReference>
<evidence type="ECO:0000256" key="2">
    <source>
        <dbReference type="ARBA" id="ARBA00022448"/>
    </source>
</evidence>
<dbReference type="InterPro" id="IPR012910">
    <property type="entry name" value="Plug_dom"/>
</dbReference>
<dbReference type="AlphaFoldDB" id="A0A934WV11"/>
<dbReference type="GO" id="GO:0009279">
    <property type="term" value="C:cell outer membrane"/>
    <property type="evidence" value="ECO:0007669"/>
    <property type="project" value="UniProtKB-SubCell"/>
</dbReference>
<accession>A0A934WV11</accession>
<dbReference type="RefSeq" id="WP_201429142.1">
    <property type="nucleotide sequence ID" value="NZ_JAEQBW010000001.1"/>
</dbReference>
<evidence type="ECO:0000256" key="7">
    <source>
        <dbReference type="PROSITE-ProRule" id="PRU01360"/>
    </source>
</evidence>
<comment type="similarity">
    <text evidence="7">Belongs to the TonB-dependent receptor family.</text>
</comment>
<dbReference type="GO" id="GO:0015344">
    <property type="term" value="F:siderophore uptake transmembrane transporter activity"/>
    <property type="evidence" value="ECO:0007669"/>
    <property type="project" value="TreeGrafter"/>
</dbReference>
<dbReference type="InterPro" id="IPR039426">
    <property type="entry name" value="TonB-dep_rcpt-like"/>
</dbReference>
<evidence type="ECO:0000313" key="9">
    <source>
        <dbReference type="EMBL" id="MBK6263452.1"/>
    </source>
</evidence>
<evidence type="ECO:0000256" key="4">
    <source>
        <dbReference type="ARBA" id="ARBA00022692"/>
    </source>
</evidence>
<dbReference type="Proteomes" id="UP000611723">
    <property type="component" value="Unassembled WGS sequence"/>
</dbReference>
<comment type="caution">
    <text evidence="9">The sequence shown here is derived from an EMBL/GenBank/DDBJ whole genome shotgun (WGS) entry which is preliminary data.</text>
</comment>
<dbReference type="GO" id="GO:0044718">
    <property type="term" value="P:siderophore transmembrane transport"/>
    <property type="evidence" value="ECO:0007669"/>
    <property type="project" value="TreeGrafter"/>
</dbReference>
<keyword evidence="9" id="KW-0675">Receptor</keyword>
<sequence length="746" mass="83954">MRITFFILLCLVFNLRAFSHLNIKGKIISNQTNQALVGATITYGTSGKGTVTDQFGNFQLEVDADSVGLLIQYVGFESQIISVTSPENELIIKMKSGVVMLKEVAATSNTAGRLNQLAKIDVQLKPVNSSQEILRYVPGLFIAQHAGGGKAEQIFLRGFDIDHGTDIAINVDGRPVNMVSHAHGQGYADLHFVIPELIESIDFDKGPYYADQGNFNTAGYVDFRTKNKLDKSLVKIEGGQFNTIRSLVAMDVLEKKGEDKNQNAYVAGDFMLTDGPFESPQNFYRYNLFGKFNQMINSQKMLTLQASSFRSEWDHSGQIPLRAVEQGLITRFGAIDDTEGGNTGRTDISARLDEKIGENSYLENMLYFTKYDFELYSNFTFFLEDPVNGDQIRQKEERNIFGYQSIYTNEARLGSRQLASRAGVGFRHDKITGNELSHSLNRQTTLNRLALGDVTESNVYAFVDESTTIGKLTINAGLRLDYFKFNYIDQLLATFARQTEDEMVLSPKLNFNYQLNREVNIFLKSGVGFHSNDTRVVVVQGGESTLPKAYGFDFGSKFKPLPNLYMDVALWYLFLEQEFVYVGDAGIVEPGGKTERKGVDVSARYQILPWLYMDVDFNWTDPKSIDEAEGENYIPLAPVYSAVGGFTFKHASGINGGFRFRYLGDRPANEDYSETAVGYTVADANINYTQQKWEIGLMVDNIFDADWREAQFDTESRLYNEAQPVSEVHFTPGMPFFLRAKFSLFF</sequence>
<keyword evidence="10" id="KW-1185">Reference proteome</keyword>
<name>A0A934WV11_9BACT</name>